<protein>
    <recommendedName>
        <fullName evidence="3">Acyltransferase</fullName>
    </recommendedName>
</protein>
<reference evidence="1 2" key="1">
    <citation type="submission" date="2017-10" db="EMBL/GenBank/DDBJ databases">
        <title>Resolving the taxonomy of Roseburia spp., Eubacterium rectale and Agathobacter spp. through phylogenomic analysis.</title>
        <authorList>
            <person name="Sheridan P.O."/>
            <person name="Walker A.W."/>
            <person name="Duncan S.H."/>
            <person name="Scott K.P."/>
            <person name="Toole P.W.O."/>
            <person name="Luis P."/>
            <person name="Flint H.J."/>
        </authorList>
    </citation>
    <scope>NUCLEOTIDE SEQUENCE [LARGE SCALE GENOMIC DNA]</scope>
    <source>
        <strain evidence="1 2">JK626</strain>
    </source>
</reference>
<comment type="caution">
    <text evidence="1">The sequence shown here is derived from an EMBL/GenBank/DDBJ whole genome shotgun (WGS) entry which is preliminary data.</text>
</comment>
<dbReference type="EMBL" id="PDYF01000018">
    <property type="protein sequence ID" value="PHU34549.1"/>
    <property type="molecule type" value="Genomic_DNA"/>
</dbReference>
<dbReference type="AlphaFoldDB" id="A0A2G3DU43"/>
<proteinExistence type="predicted"/>
<reference evidence="1 2" key="2">
    <citation type="submission" date="2017-10" db="EMBL/GenBank/DDBJ databases">
        <authorList>
            <person name="Banno H."/>
            <person name="Chua N.-H."/>
        </authorList>
    </citation>
    <scope>NUCLEOTIDE SEQUENCE [LARGE SCALE GENOMIC DNA]</scope>
    <source>
        <strain evidence="1 2">JK626</strain>
    </source>
</reference>
<dbReference type="Proteomes" id="UP000225889">
    <property type="component" value="Unassembled WGS sequence"/>
</dbReference>
<gene>
    <name evidence="1" type="ORF">CSX01_09535</name>
</gene>
<dbReference type="InterPro" id="IPR001451">
    <property type="entry name" value="Hexapep"/>
</dbReference>
<evidence type="ECO:0008006" key="3">
    <source>
        <dbReference type="Google" id="ProtNLM"/>
    </source>
</evidence>
<evidence type="ECO:0000313" key="1">
    <source>
        <dbReference type="EMBL" id="PHU34549.1"/>
    </source>
</evidence>
<dbReference type="Gene3D" id="2.160.10.10">
    <property type="entry name" value="Hexapeptide repeat proteins"/>
    <property type="match status" value="1"/>
</dbReference>
<name>A0A2G3DU43_9FIRM</name>
<accession>A0A2G3DU43</accession>
<evidence type="ECO:0000313" key="2">
    <source>
        <dbReference type="Proteomes" id="UP000225889"/>
    </source>
</evidence>
<dbReference type="PANTHER" id="PTHR23416">
    <property type="entry name" value="SIALIC ACID SYNTHASE-RELATED"/>
    <property type="match status" value="1"/>
</dbReference>
<dbReference type="Pfam" id="PF14602">
    <property type="entry name" value="Hexapep_2"/>
    <property type="match status" value="1"/>
</dbReference>
<dbReference type="CDD" id="cd04647">
    <property type="entry name" value="LbH_MAT_like"/>
    <property type="match status" value="1"/>
</dbReference>
<dbReference type="InterPro" id="IPR051159">
    <property type="entry name" value="Hexapeptide_acetyltransf"/>
</dbReference>
<dbReference type="SUPFAM" id="SSF51161">
    <property type="entry name" value="Trimeric LpxA-like enzymes"/>
    <property type="match status" value="1"/>
</dbReference>
<dbReference type="InterPro" id="IPR011004">
    <property type="entry name" value="Trimer_LpxA-like_sf"/>
</dbReference>
<sequence length="202" mass="22496">MRIWREGYNMLLNRVIQAIKNRYIEFKDNIRWGSKGKGTHIIKPMRLIGKTRIFIGDNVTILNNARLETIREWKGTILNGILKIGDNTSIEQSCHIVSAKEIEIGHDSVFSAYVYVSDCAHGYDIGDSIMDSQLDIKPVKIGNHCFVGIGSCIMPGVSLGDNVVVGANSVVTKSFSDNCMIAGSPAKMIKKYDEATRIWVKC</sequence>
<organism evidence="1 2">
    <name type="scientific">Pseudobutyrivibrio ruminis</name>
    <dbReference type="NCBI Taxonomy" id="46206"/>
    <lineage>
        <taxon>Bacteria</taxon>
        <taxon>Bacillati</taxon>
        <taxon>Bacillota</taxon>
        <taxon>Clostridia</taxon>
        <taxon>Lachnospirales</taxon>
        <taxon>Lachnospiraceae</taxon>
        <taxon>Pseudobutyrivibrio</taxon>
    </lineage>
</organism>